<dbReference type="Proteomes" id="UP001396334">
    <property type="component" value="Unassembled WGS sequence"/>
</dbReference>
<accession>A0ABR2P1Q0</accession>
<reference evidence="1 2" key="1">
    <citation type="journal article" date="2024" name="G3 (Bethesda)">
        <title>Genome assembly of Hibiscus sabdariffa L. provides insights into metabolisms of medicinal natural products.</title>
        <authorList>
            <person name="Kim T."/>
        </authorList>
    </citation>
    <scope>NUCLEOTIDE SEQUENCE [LARGE SCALE GENOMIC DNA]</scope>
    <source>
        <strain evidence="1">TK-2024</strain>
        <tissue evidence="1">Old leaves</tissue>
    </source>
</reference>
<keyword evidence="2" id="KW-1185">Reference proteome</keyword>
<protein>
    <submittedName>
        <fullName evidence="1">Uncharacterized protein</fullName>
    </submittedName>
</protein>
<organism evidence="1 2">
    <name type="scientific">Hibiscus sabdariffa</name>
    <name type="common">roselle</name>
    <dbReference type="NCBI Taxonomy" id="183260"/>
    <lineage>
        <taxon>Eukaryota</taxon>
        <taxon>Viridiplantae</taxon>
        <taxon>Streptophyta</taxon>
        <taxon>Embryophyta</taxon>
        <taxon>Tracheophyta</taxon>
        <taxon>Spermatophyta</taxon>
        <taxon>Magnoliopsida</taxon>
        <taxon>eudicotyledons</taxon>
        <taxon>Gunneridae</taxon>
        <taxon>Pentapetalae</taxon>
        <taxon>rosids</taxon>
        <taxon>malvids</taxon>
        <taxon>Malvales</taxon>
        <taxon>Malvaceae</taxon>
        <taxon>Malvoideae</taxon>
        <taxon>Hibiscus</taxon>
    </lineage>
</organism>
<sequence>MTVELQLHQILLLVANDAVKGMAPFTNAYGYGLSFVVSLPQHALQRMGGIHIELASTDQASPFTDVTS</sequence>
<gene>
    <name evidence="1" type="ORF">V6N11_037515</name>
</gene>
<evidence type="ECO:0000313" key="2">
    <source>
        <dbReference type="Proteomes" id="UP001396334"/>
    </source>
</evidence>
<proteinExistence type="predicted"/>
<comment type="caution">
    <text evidence="1">The sequence shown here is derived from an EMBL/GenBank/DDBJ whole genome shotgun (WGS) entry which is preliminary data.</text>
</comment>
<dbReference type="EMBL" id="JBBPBN010000086">
    <property type="protein sequence ID" value="KAK8982344.1"/>
    <property type="molecule type" value="Genomic_DNA"/>
</dbReference>
<name>A0ABR2P1Q0_9ROSI</name>
<evidence type="ECO:0000313" key="1">
    <source>
        <dbReference type="EMBL" id="KAK8982344.1"/>
    </source>
</evidence>